<keyword evidence="2" id="KW-1185">Reference proteome</keyword>
<proteinExistence type="predicted"/>
<reference evidence="1 2" key="1">
    <citation type="submission" date="2020-08" db="EMBL/GenBank/DDBJ databases">
        <title>Genomic Encyclopedia of Type Strains, Phase IV (KMG-IV): sequencing the most valuable type-strain genomes for metagenomic binning, comparative biology and taxonomic classification.</title>
        <authorList>
            <person name="Goeker M."/>
        </authorList>
    </citation>
    <scope>NUCLEOTIDE SEQUENCE [LARGE SCALE GENOMIC DNA]</scope>
    <source>
        <strain evidence="1 2">DSM 23562</strain>
    </source>
</reference>
<accession>A0A7W9SRX5</accession>
<gene>
    <name evidence="1" type="ORF">HNQ39_002744</name>
</gene>
<name>A0A7W9SRX5_ARMRO</name>
<comment type="caution">
    <text evidence="1">The sequence shown here is derived from an EMBL/GenBank/DDBJ whole genome shotgun (WGS) entry which is preliminary data.</text>
</comment>
<sequence>MSTFPLLTDSFGTGHHGDYLRDLADRVGIVVECFLFATPPNTREDETVHKQVALQGMEERFKRNEEYFTNLRHKIFTDPGSFPYPIDPNILGPDSRYSIKYNNKGTSELVSIDDFIREYTYAFLEPPYSIRCQSAEEANTICSQTLTRLFSDLSEFTIRKWSTDWSNYFDSGNEWWGAFLWTLVSNDGNGWWVGASATD</sequence>
<protein>
    <submittedName>
        <fullName evidence="1">Uncharacterized protein</fullName>
    </submittedName>
</protein>
<dbReference type="RefSeq" id="WP_184196853.1">
    <property type="nucleotide sequence ID" value="NZ_JACHGW010000002.1"/>
</dbReference>
<dbReference type="AlphaFoldDB" id="A0A7W9SRX5"/>
<organism evidence="1 2">
    <name type="scientific">Armatimonas rosea</name>
    <dbReference type="NCBI Taxonomy" id="685828"/>
    <lineage>
        <taxon>Bacteria</taxon>
        <taxon>Bacillati</taxon>
        <taxon>Armatimonadota</taxon>
        <taxon>Armatimonadia</taxon>
        <taxon>Armatimonadales</taxon>
        <taxon>Armatimonadaceae</taxon>
        <taxon>Armatimonas</taxon>
    </lineage>
</organism>
<dbReference type="EMBL" id="JACHGW010000002">
    <property type="protein sequence ID" value="MBB6050953.1"/>
    <property type="molecule type" value="Genomic_DNA"/>
</dbReference>
<evidence type="ECO:0000313" key="2">
    <source>
        <dbReference type="Proteomes" id="UP000520814"/>
    </source>
</evidence>
<evidence type="ECO:0000313" key="1">
    <source>
        <dbReference type="EMBL" id="MBB6050953.1"/>
    </source>
</evidence>
<dbReference type="Proteomes" id="UP000520814">
    <property type="component" value="Unassembled WGS sequence"/>
</dbReference>